<accession>A0A917HAR3</accession>
<feature type="domain" description="Suppressor of fused-like" evidence="1">
    <location>
        <begin position="59"/>
        <end position="233"/>
    </location>
</feature>
<name>A0A917HAR3_9BACL</name>
<dbReference type="EMBL" id="BMHY01000005">
    <property type="protein sequence ID" value="GGG72025.1"/>
    <property type="molecule type" value="Genomic_DNA"/>
</dbReference>
<dbReference type="InterPro" id="IPR037181">
    <property type="entry name" value="SUFU_N"/>
</dbReference>
<keyword evidence="3" id="KW-1185">Reference proteome</keyword>
<dbReference type="SUPFAM" id="SSF103359">
    <property type="entry name" value="Suppressor of Fused, N-terminal domain"/>
    <property type="match status" value="1"/>
</dbReference>
<proteinExistence type="predicted"/>
<dbReference type="InterPro" id="IPR020941">
    <property type="entry name" value="SUFU-like_domain"/>
</dbReference>
<evidence type="ECO:0000313" key="2">
    <source>
        <dbReference type="EMBL" id="GGG72025.1"/>
    </source>
</evidence>
<dbReference type="Proteomes" id="UP000600247">
    <property type="component" value="Unassembled WGS sequence"/>
</dbReference>
<gene>
    <name evidence="2" type="ORF">GCM10010918_29630</name>
</gene>
<comment type="caution">
    <text evidence="2">The sequence shown here is derived from an EMBL/GenBank/DDBJ whole genome shotgun (WGS) entry which is preliminary data.</text>
</comment>
<dbReference type="AlphaFoldDB" id="A0A917HAR3"/>
<reference evidence="2 3" key="1">
    <citation type="journal article" date="2014" name="Int. J. Syst. Evol. Microbiol.">
        <title>Complete genome sequence of Corynebacterium casei LMG S-19264T (=DSM 44701T), isolated from a smear-ripened cheese.</title>
        <authorList>
            <consortium name="US DOE Joint Genome Institute (JGI-PGF)"/>
            <person name="Walter F."/>
            <person name="Albersmeier A."/>
            <person name="Kalinowski J."/>
            <person name="Ruckert C."/>
        </authorList>
    </citation>
    <scope>NUCLEOTIDE SEQUENCE [LARGE SCALE GENOMIC DNA]</scope>
    <source>
        <strain evidence="2 3">CGMCC 1.15286</strain>
    </source>
</reference>
<dbReference type="Pfam" id="PF05076">
    <property type="entry name" value="SUFU"/>
    <property type="match status" value="1"/>
</dbReference>
<organism evidence="2 3">
    <name type="scientific">Paenibacillus radicis</name>
    <name type="common">ex Gao et al. 2016</name>
    <dbReference type="NCBI Taxonomy" id="1737354"/>
    <lineage>
        <taxon>Bacteria</taxon>
        <taxon>Bacillati</taxon>
        <taxon>Bacillota</taxon>
        <taxon>Bacilli</taxon>
        <taxon>Bacillales</taxon>
        <taxon>Paenibacillaceae</taxon>
        <taxon>Paenibacillus</taxon>
    </lineage>
</organism>
<sequence length="243" mass="27742">MKTEERSPAGSIIYRHQASDKPFTPAQGDTASIDLISEHVEKHIGPIESVYHEIISDLIHLDILFVPPTKERDYMTLVTCGMSNLPMTVPEGAEAFRYAELMICLPASWKISEESFKSEEHYWPIRSLKTLARLPHEYNTWLYADHTIPNNNPVENYAKNTKLSGMMLTLPTAVESPNEFYTLAISPDKEVHFFNLLPLYNEEMNYKLKHGADALLEKLDQAGINLIVDPSRKNTCKKRFGLF</sequence>
<evidence type="ECO:0000313" key="3">
    <source>
        <dbReference type="Proteomes" id="UP000600247"/>
    </source>
</evidence>
<evidence type="ECO:0000259" key="1">
    <source>
        <dbReference type="Pfam" id="PF05076"/>
    </source>
</evidence>
<protein>
    <recommendedName>
        <fullName evidence="1">Suppressor of fused-like domain-containing protein</fullName>
    </recommendedName>
</protein>
<dbReference type="RefSeq" id="WP_188889973.1">
    <property type="nucleotide sequence ID" value="NZ_BMHY01000005.1"/>
</dbReference>